<dbReference type="EMBL" id="RDRA01000014">
    <property type="protein sequence ID" value="RXG91604.1"/>
    <property type="molecule type" value="Genomic_DNA"/>
</dbReference>
<comment type="caution">
    <text evidence="1">The sequence shown here is derived from an EMBL/GenBank/DDBJ whole genome shotgun (WGS) entry which is preliminary data.</text>
</comment>
<proteinExistence type="predicted"/>
<keyword evidence="2" id="KW-1185">Reference proteome</keyword>
<evidence type="ECO:0000313" key="1">
    <source>
        <dbReference type="EMBL" id="RXG91604.1"/>
    </source>
</evidence>
<accession>A0ABY0DFZ0</accession>
<organism evidence="1 2">
    <name type="scientific">Bradyrhizobium zhanjiangense</name>
    <dbReference type="NCBI Taxonomy" id="1325107"/>
    <lineage>
        <taxon>Bacteria</taxon>
        <taxon>Pseudomonadati</taxon>
        <taxon>Pseudomonadota</taxon>
        <taxon>Alphaproteobacteria</taxon>
        <taxon>Hyphomicrobiales</taxon>
        <taxon>Nitrobacteraceae</taxon>
        <taxon>Bradyrhizobium</taxon>
    </lineage>
</organism>
<evidence type="ECO:0000313" key="2">
    <source>
        <dbReference type="Proteomes" id="UP000289946"/>
    </source>
</evidence>
<protein>
    <submittedName>
        <fullName evidence="1">Uncharacterized protein</fullName>
    </submittedName>
</protein>
<dbReference type="Proteomes" id="UP000289946">
    <property type="component" value="Unassembled WGS sequence"/>
</dbReference>
<sequence length="168" mass="17677">MESRLQDELMADYQLTATDAAVIRTADQALIPNDEANRDWQEYQQWLADGGVPDPYVPPPQPEPGSIPPTLVASAHAAVSGGAITVGAGAFNIASATYQSKGVFDFAFINALPDANYTAMITSQGVAELTNPAPGGFTISVLNNVQAGTPHDPKSIDFQIYRVGGEGL</sequence>
<gene>
    <name evidence="1" type="ORF">EAS62_24300</name>
</gene>
<reference evidence="1 2" key="1">
    <citation type="submission" date="2018-10" db="EMBL/GenBank/DDBJ databases">
        <title>Bradyrhizobium sp. nov., isolated from effective nodules of peanut in China.</title>
        <authorList>
            <person name="Li Y."/>
        </authorList>
    </citation>
    <scope>NUCLEOTIDE SEQUENCE [LARGE SCALE GENOMIC DNA]</scope>
    <source>
        <strain evidence="1 2">CCBAU 51781</strain>
    </source>
</reference>
<name>A0ABY0DFZ0_9BRAD</name>